<dbReference type="NCBIfam" id="TIGR03142">
    <property type="entry name" value="cytochro_ccmI"/>
    <property type="match status" value="1"/>
</dbReference>
<evidence type="ECO:0000256" key="6">
    <source>
        <dbReference type="SAM" id="Phobius"/>
    </source>
</evidence>
<feature type="transmembrane region" description="Helical" evidence="6">
    <location>
        <begin position="6"/>
        <end position="23"/>
    </location>
</feature>
<protein>
    <submittedName>
        <fullName evidence="8">C-type cytochrome biogenesis protein CcmI</fullName>
    </submittedName>
</protein>
<evidence type="ECO:0000313" key="9">
    <source>
        <dbReference type="Proteomes" id="UP000230282"/>
    </source>
</evidence>
<gene>
    <name evidence="8" type="primary">ccmI</name>
    <name evidence="8" type="ORF">CVP04_05805</name>
</gene>
<reference evidence="8 9" key="1">
    <citation type="submission" date="2017-11" db="EMBL/GenBank/DDBJ databases">
        <title>Reclassification of Bisgaard taxon 5 as Caviibacterium pharyngocola gen. nov., sp. nov.</title>
        <authorList>
            <person name="Christensen H."/>
        </authorList>
    </citation>
    <scope>NUCLEOTIDE SEQUENCE [LARGE SCALE GENOMIC DNA]</scope>
    <source>
        <strain evidence="8 9">7_3</strain>
    </source>
</reference>
<dbReference type="OrthoDB" id="9776053at2"/>
<dbReference type="AlphaFoldDB" id="A0A2M8RVG2"/>
<proteinExistence type="predicted"/>
<comment type="subcellular location">
    <subcellularLocation>
        <location evidence="1">Cell envelope</location>
    </subcellularLocation>
</comment>
<dbReference type="GO" id="GO:0030313">
    <property type="term" value="C:cell envelope"/>
    <property type="evidence" value="ECO:0007669"/>
    <property type="project" value="UniProtKB-SubCell"/>
</dbReference>
<dbReference type="InterPro" id="IPR011990">
    <property type="entry name" value="TPR-like_helical_dom_sf"/>
</dbReference>
<dbReference type="SUPFAM" id="SSF48452">
    <property type="entry name" value="TPR-like"/>
    <property type="match status" value="1"/>
</dbReference>
<evidence type="ECO:0000259" key="7">
    <source>
        <dbReference type="Pfam" id="PF23914"/>
    </source>
</evidence>
<comment type="caution">
    <text evidence="8">The sequence shown here is derived from an EMBL/GenBank/DDBJ whole genome shotgun (WGS) entry which is preliminary data.</text>
</comment>
<dbReference type="PANTHER" id="PTHR47870:SF1">
    <property type="entry name" value="CYTOCHROME C-TYPE BIOGENESIS PROTEIN CCMH"/>
    <property type="match status" value="1"/>
</dbReference>
<keyword evidence="3" id="KW-0201">Cytochrome c-type biogenesis</keyword>
<evidence type="ECO:0000256" key="4">
    <source>
        <dbReference type="ARBA" id="ARBA00022803"/>
    </source>
</evidence>
<keyword evidence="6" id="KW-1133">Transmembrane helix</keyword>
<dbReference type="Pfam" id="PF23914">
    <property type="entry name" value="TPR_CcmH_CycH"/>
    <property type="match status" value="1"/>
</dbReference>
<dbReference type="EMBL" id="PHGZ01000013">
    <property type="protein sequence ID" value="PJG82882.1"/>
    <property type="molecule type" value="Genomic_DNA"/>
</dbReference>
<dbReference type="InterPro" id="IPR017560">
    <property type="entry name" value="Cyt_c_biogenesis_CcmI"/>
</dbReference>
<organism evidence="8 9">
    <name type="scientific">Caviibacterium pharyngocola</name>
    <dbReference type="NCBI Taxonomy" id="28159"/>
    <lineage>
        <taxon>Bacteria</taxon>
        <taxon>Pseudomonadati</taxon>
        <taxon>Pseudomonadota</taxon>
        <taxon>Gammaproteobacteria</taxon>
        <taxon>Pasteurellales</taxon>
        <taxon>Pasteurellaceae</taxon>
        <taxon>Caviibacterium</taxon>
    </lineage>
</organism>
<keyword evidence="4 5" id="KW-0802">TPR repeat</keyword>
<dbReference type="Gene3D" id="1.25.40.10">
    <property type="entry name" value="Tetratricopeptide repeat domain"/>
    <property type="match status" value="1"/>
</dbReference>
<keyword evidence="6" id="KW-0472">Membrane</keyword>
<dbReference type="RefSeq" id="WP_100296573.1">
    <property type="nucleotide sequence ID" value="NZ_PHGZ01000013.1"/>
</dbReference>
<keyword evidence="9" id="KW-1185">Reference proteome</keyword>
<evidence type="ECO:0000256" key="5">
    <source>
        <dbReference type="PROSITE-ProRule" id="PRU00339"/>
    </source>
</evidence>
<dbReference type="Proteomes" id="UP000230282">
    <property type="component" value="Unassembled WGS sequence"/>
</dbReference>
<sequence length="297" mass="34453">MFFWPSIIILTFIVAFICFYPLWRNRVSRAETQRDALNKAFYFNRLQELEQEAQQGLSDDVNQFKTELQQTLLDDIPETRTVSTPTAKPYGKIWALSGFVALLILAGSAYMPIGAWKTEIALQKNLENLPHFYQRLKEEQTNPLNDQELQQFITALRLKLQNDPQDAEGWWLLGQSAMAADNGQLAADSYARAHRLAPENTEYQLAYARILMYSEDQSDKQKGTELLKEVLRKDHTNMHALNLLAFRYFETEDYKMASVTWAMILRLMPENDPRVPLIEKSIRAARDALEEQQNKQN</sequence>
<dbReference type="GO" id="GO:0005886">
    <property type="term" value="C:plasma membrane"/>
    <property type="evidence" value="ECO:0007669"/>
    <property type="project" value="TreeGrafter"/>
</dbReference>
<accession>A0A2M8RVG2</accession>
<dbReference type="InterPro" id="IPR051263">
    <property type="entry name" value="C-type_cytochrome_biogenesis"/>
</dbReference>
<feature type="domain" description="Cytochrome c-type biogenesis protein H TPR" evidence="7">
    <location>
        <begin position="122"/>
        <end position="275"/>
    </location>
</feature>
<feature type="transmembrane region" description="Helical" evidence="6">
    <location>
        <begin position="93"/>
        <end position="113"/>
    </location>
</feature>
<name>A0A2M8RVG2_9PAST</name>
<dbReference type="GO" id="GO:0017004">
    <property type="term" value="P:cytochrome complex assembly"/>
    <property type="evidence" value="ECO:0007669"/>
    <property type="project" value="UniProtKB-KW"/>
</dbReference>
<feature type="repeat" description="TPR" evidence="5">
    <location>
        <begin position="167"/>
        <end position="200"/>
    </location>
</feature>
<dbReference type="PANTHER" id="PTHR47870">
    <property type="entry name" value="CYTOCHROME C-TYPE BIOGENESIS PROTEIN CCMH"/>
    <property type="match status" value="1"/>
</dbReference>
<dbReference type="InterPro" id="IPR056413">
    <property type="entry name" value="TPR_CcmH_CycH"/>
</dbReference>
<evidence type="ECO:0000256" key="1">
    <source>
        <dbReference type="ARBA" id="ARBA00004196"/>
    </source>
</evidence>
<evidence type="ECO:0000313" key="8">
    <source>
        <dbReference type="EMBL" id="PJG82882.1"/>
    </source>
</evidence>
<keyword evidence="6" id="KW-0812">Transmembrane</keyword>
<dbReference type="InterPro" id="IPR019734">
    <property type="entry name" value="TPR_rpt"/>
</dbReference>
<dbReference type="PROSITE" id="PS50005">
    <property type="entry name" value="TPR"/>
    <property type="match status" value="1"/>
</dbReference>
<keyword evidence="2" id="KW-0677">Repeat</keyword>
<evidence type="ECO:0000256" key="3">
    <source>
        <dbReference type="ARBA" id="ARBA00022748"/>
    </source>
</evidence>
<evidence type="ECO:0000256" key="2">
    <source>
        <dbReference type="ARBA" id="ARBA00022737"/>
    </source>
</evidence>